<dbReference type="EMBL" id="BQNB010014807">
    <property type="protein sequence ID" value="GJT32625.1"/>
    <property type="molecule type" value="Genomic_DNA"/>
</dbReference>
<evidence type="ECO:0000313" key="6">
    <source>
        <dbReference type="Proteomes" id="UP001151760"/>
    </source>
</evidence>
<reference evidence="5" key="1">
    <citation type="journal article" date="2022" name="Int. J. Mol. Sci.">
        <title>Draft Genome of Tanacetum Coccineum: Genomic Comparison of Closely Related Tanacetum-Family Plants.</title>
        <authorList>
            <person name="Yamashiro T."/>
            <person name="Shiraishi A."/>
            <person name="Nakayama K."/>
            <person name="Satake H."/>
        </authorList>
    </citation>
    <scope>NUCLEOTIDE SEQUENCE</scope>
</reference>
<evidence type="ECO:0000259" key="4">
    <source>
        <dbReference type="Pfam" id="PF02892"/>
    </source>
</evidence>
<dbReference type="InterPro" id="IPR003656">
    <property type="entry name" value="Znf_BED"/>
</dbReference>
<accession>A0ABQ5CZV2</accession>
<dbReference type="Pfam" id="PF02892">
    <property type="entry name" value="zf-BED"/>
    <property type="match status" value="1"/>
</dbReference>
<evidence type="ECO:0000256" key="3">
    <source>
        <dbReference type="ARBA" id="ARBA00022833"/>
    </source>
</evidence>
<keyword evidence="3" id="KW-0862">Zinc</keyword>
<keyword evidence="2" id="KW-0863">Zinc-finger</keyword>
<sequence length="220" mass="25316">MRSYDDITRFCLVGTSTPSSANSRKSKRVNAPGARTDAGWEHAIDLGQRKVKCKFCSCEFTGGIYRFKHHLARTHKDASACPMVPEDIKVTFQKLVEQMELAASKKRKLFSVDGDEELLESDDRPRHTDTFVSKKGKVQSTLNKIYKKDERDKVCQQIARFFYTSALSFNCVKNPEFKKMIQMVGDYGRGLDPPSYHEMRVTYLQKEVDYTKALLEDYKN</sequence>
<gene>
    <name evidence="5" type="ORF">Tco_0923044</name>
</gene>
<evidence type="ECO:0000313" key="5">
    <source>
        <dbReference type="EMBL" id="GJT32625.1"/>
    </source>
</evidence>
<feature type="domain" description="BED-type" evidence="4">
    <location>
        <begin position="40"/>
        <end position="76"/>
    </location>
</feature>
<reference evidence="5" key="2">
    <citation type="submission" date="2022-01" db="EMBL/GenBank/DDBJ databases">
        <authorList>
            <person name="Yamashiro T."/>
            <person name="Shiraishi A."/>
            <person name="Satake H."/>
            <person name="Nakayama K."/>
        </authorList>
    </citation>
    <scope>NUCLEOTIDE SEQUENCE</scope>
</reference>
<dbReference type="Proteomes" id="UP001151760">
    <property type="component" value="Unassembled WGS sequence"/>
</dbReference>
<comment type="caution">
    <text evidence="5">The sequence shown here is derived from an EMBL/GenBank/DDBJ whole genome shotgun (WGS) entry which is preliminary data.</text>
</comment>
<organism evidence="5 6">
    <name type="scientific">Tanacetum coccineum</name>
    <dbReference type="NCBI Taxonomy" id="301880"/>
    <lineage>
        <taxon>Eukaryota</taxon>
        <taxon>Viridiplantae</taxon>
        <taxon>Streptophyta</taxon>
        <taxon>Embryophyta</taxon>
        <taxon>Tracheophyta</taxon>
        <taxon>Spermatophyta</taxon>
        <taxon>Magnoliopsida</taxon>
        <taxon>eudicotyledons</taxon>
        <taxon>Gunneridae</taxon>
        <taxon>Pentapetalae</taxon>
        <taxon>asterids</taxon>
        <taxon>campanulids</taxon>
        <taxon>Asterales</taxon>
        <taxon>Asteraceae</taxon>
        <taxon>Asteroideae</taxon>
        <taxon>Anthemideae</taxon>
        <taxon>Anthemidinae</taxon>
        <taxon>Tanacetum</taxon>
    </lineage>
</organism>
<keyword evidence="6" id="KW-1185">Reference proteome</keyword>
<evidence type="ECO:0000256" key="2">
    <source>
        <dbReference type="ARBA" id="ARBA00022771"/>
    </source>
</evidence>
<name>A0ABQ5CZV2_9ASTR</name>
<proteinExistence type="predicted"/>
<keyword evidence="1" id="KW-0479">Metal-binding</keyword>
<feature type="non-terminal residue" evidence="5">
    <location>
        <position position="220"/>
    </location>
</feature>
<dbReference type="PANTHER" id="PTHR46951:SF2">
    <property type="entry name" value="BED-TYPE DOMAIN-CONTAINING PROTEIN"/>
    <property type="match status" value="1"/>
</dbReference>
<protein>
    <submittedName>
        <fullName evidence="5">Zf-BED domain-containing protein</fullName>
    </submittedName>
</protein>
<evidence type="ECO:0000256" key="1">
    <source>
        <dbReference type="ARBA" id="ARBA00022723"/>
    </source>
</evidence>
<dbReference type="PANTHER" id="PTHR46951">
    <property type="entry name" value="BED-TYPE DOMAIN-CONTAINING PROTEIN"/>
    <property type="match status" value="1"/>
</dbReference>